<dbReference type="PANTHER" id="PTHR10314">
    <property type="entry name" value="CYSTATHIONINE BETA-SYNTHASE"/>
    <property type="match status" value="1"/>
</dbReference>
<evidence type="ECO:0000313" key="7">
    <source>
        <dbReference type="EMBL" id="CAB5025538.1"/>
    </source>
</evidence>
<organism evidence="3">
    <name type="scientific">freshwater metagenome</name>
    <dbReference type="NCBI Taxonomy" id="449393"/>
    <lineage>
        <taxon>unclassified sequences</taxon>
        <taxon>metagenomes</taxon>
        <taxon>ecological metagenomes</taxon>
    </lineage>
</organism>
<evidence type="ECO:0000313" key="2">
    <source>
        <dbReference type="EMBL" id="CAB4679810.1"/>
    </source>
</evidence>
<proteinExistence type="predicted"/>
<dbReference type="EMBL" id="CAFAAZ010000007">
    <property type="protein sequence ID" value="CAB4823000.1"/>
    <property type="molecule type" value="Genomic_DNA"/>
</dbReference>
<dbReference type="InterPro" id="IPR050214">
    <property type="entry name" value="Cys_Synth/Cystath_Beta-Synth"/>
</dbReference>
<dbReference type="EMBL" id="CAEZYD010000009">
    <property type="protein sequence ID" value="CAB4710255.1"/>
    <property type="molecule type" value="Genomic_DNA"/>
</dbReference>
<dbReference type="Pfam" id="PF00291">
    <property type="entry name" value="PALP"/>
    <property type="match status" value="1"/>
</dbReference>
<dbReference type="EMBL" id="CAFBNU010000008">
    <property type="protein sequence ID" value="CAB4965801.1"/>
    <property type="molecule type" value="Genomic_DNA"/>
</dbReference>
<dbReference type="EMBL" id="CAFBPT010000003">
    <property type="protein sequence ID" value="CAB5025538.1"/>
    <property type="molecule type" value="Genomic_DNA"/>
</dbReference>
<gene>
    <name evidence="2" type="ORF">UFOPK2343_01011</name>
    <name evidence="3" type="ORF">UFOPK2652_00750</name>
    <name evidence="4" type="ORF">UFOPK3128_00937</name>
    <name evidence="5" type="ORF">UFOPK3511_00761</name>
    <name evidence="6" type="ORF">UFOPK3880_00894</name>
    <name evidence="7" type="ORF">UFOPK4146_00519</name>
</gene>
<evidence type="ECO:0000313" key="6">
    <source>
        <dbReference type="EMBL" id="CAB4965801.1"/>
    </source>
</evidence>
<protein>
    <submittedName>
        <fullName evidence="3">Unannotated protein</fullName>
    </submittedName>
</protein>
<name>A0A6J6QMN6_9ZZZZ</name>
<sequence length="409" mass="44274">MKSKDAKLKDLHFIPRCDLCLKVAALSQMRCGSCNGSISFDYDKKLPIFDETKSGISRFWSRLPLVNPDTRITLGEGGTPLLKVDLGHENIWLKNEMANPTGSHKDRQISLAISHAVHLGKKLSAIVSAGSTGLSNAAYTSRAGIKGIVFTGESARSDRVYPIHILGSEVIRVKDDIDNVIDKLTELSAETGVYNSSTARHINPYQAEGPKTIAYEIYEDMGCAPDWMIVPAGGGGTYAAIGRGFIELFEAGLTDRIPRLVGAVPSSYNALEHGHNLGYQSMEEIKKHAIGEGIPTILAKLAHVYPPDAEDALKMARKLNGYFLSASDEESMDACEFLASRVGLYTEPSSGTSIAVLRKFLASGAANKSDKIAVMVCGSGFRETVTFSEKRPFTPNAINLDAMLENITL</sequence>
<evidence type="ECO:0000313" key="4">
    <source>
        <dbReference type="EMBL" id="CAB4823000.1"/>
    </source>
</evidence>
<evidence type="ECO:0000313" key="5">
    <source>
        <dbReference type="EMBL" id="CAB4896167.1"/>
    </source>
</evidence>
<feature type="domain" description="Tryptophan synthase beta chain-like PALP" evidence="1">
    <location>
        <begin position="72"/>
        <end position="378"/>
    </location>
</feature>
<dbReference type="EMBL" id="CAFBMA010000006">
    <property type="protein sequence ID" value="CAB4896167.1"/>
    <property type="molecule type" value="Genomic_DNA"/>
</dbReference>
<dbReference type="InterPro" id="IPR001926">
    <property type="entry name" value="TrpB-like_PALP"/>
</dbReference>
<dbReference type="InterPro" id="IPR036052">
    <property type="entry name" value="TrpB-like_PALP_sf"/>
</dbReference>
<evidence type="ECO:0000313" key="3">
    <source>
        <dbReference type="EMBL" id="CAB4710255.1"/>
    </source>
</evidence>
<dbReference type="AlphaFoldDB" id="A0A6J6QMN6"/>
<accession>A0A6J6QMN6</accession>
<reference evidence="3" key="1">
    <citation type="submission" date="2020-05" db="EMBL/GenBank/DDBJ databases">
        <authorList>
            <person name="Chiriac C."/>
            <person name="Salcher M."/>
            <person name="Ghai R."/>
            <person name="Kavagutti S V."/>
        </authorList>
    </citation>
    <scope>NUCLEOTIDE SEQUENCE</scope>
</reference>
<evidence type="ECO:0000259" key="1">
    <source>
        <dbReference type="Pfam" id="PF00291"/>
    </source>
</evidence>
<dbReference type="Gene3D" id="3.40.50.1100">
    <property type="match status" value="2"/>
</dbReference>
<dbReference type="SUPFAM" id="SSF53686">
    <property type="entry name" value="Tryptophan synthase beta subunit-like PLP-dependent enzymes"/>
    <property type="match status" value="1"/>
</dbReference>
<dbReference type="EMBL" id="CAEZXD010000029">
    <property type="protein sequence ID" value="CAB4679810.1"/>
    <property type="molecule type" value="Genomic_DNA"/>
</dbReference>